<feature type="region of interest" description="Disordered" evidence="1">
    <location>
        <begin position="113"/>
        <end position="215"/>
    </location>
</feature>
<sequence>MESPVKQSLPTCCSSHVSRVCSRPLGTLTHLLGGFVFSPLSSPLSLIRAPEPGLELEDFLAHTRQLEVVQAPELALNPGPPLGLELVPAKNGSQLYHMTQSQLWSENKFRHQLMGKPPNSGTEAALSSVPGPDSTPAGGASVCPDNDSRGGPSAGSTTRLSASRSERQDWRCSQRHRNQPQARTGVRARDSPAPAPLQHQGQLPHPGHTRGGSAP</sequence>
<dbReference type="Proteomes" id="UP001176941">
    <property type="component" value="Chromosome 4"/>
</dbReference>
<evidence type="ECO:0000313" key="3">
    <source>
        <dbReference type="Proteomes" id="UP001176941"/>
    </source>
</evidence>
<evidence type="ECO:0000313" key="2">
    <source>
        <dbReference type="EMBL" id="CAI9175054.1"/>
    </source>
</evidence>
<keyword evidence="3" id="KW-1185">Reference proteome</keyword>
<accession>A0ABN8ZMV6</accession>
<evidence type="ECO:0000256" key="1">
    <source>
        <dbReference type="SAM" id="MobiDB-lite"/>
    </source>
</evidence>
<proteinExistence type="predicted"/>
<feature type="compositionally biased region" description="Polar residues" evidence="1">
    <location>
        <begin position="154"/>
        <end position="163"/>
    </location>
</feature>
<organism evidence="2 3">
    <name type="scientific">Rangifer tarandus platyrhynchus</name>
    <name type="common">Svalbard reindeer</name>
    <dbReference type="NCBI Taxonomy" id="3082113"/>
    <lineage>
        <taxon>Eukaryota</taxon>
        <taxon>Metazoa</taxon>
        <taxon>Chordata</taxon>
        <taxon>Craniata</taxon>
        <taxon>Vertebrata</taxon>
        <taxon>Euteleostomi</taxon>
        <taxon>Mammalia</taxon>
        <taxon>Eutheria</taxon>
        <taxon>Laurasiatheria</taxon>
        <taxon>Artiodactyla</taxon>
        <taxon>Ruminantia</taxon>
        <taxon>Pecora</taxon>
        <taxon>Cervidae</taxon>
        <taxon>Odocoileinae</taxon>
        <taxon>Rangifer</taxon>
    </lineage>
</organism>
<gene>
    <name evidence="2" type="ORF">MRATA1EN1_LOCUS24016</name>
</gene>
<name>A0ABN8ZMV6_RANTA</name>
<dbReference type="EMBL" id="OX459940">
    <property type="protein sequence ID" value="CAI9175054.1"/>
    <property type="molecule type" value="Genomic_DNA"/>
</dbReference>
<protein>
    <submittedName>
        <fullName evidence="2">Uncharacterized protein</fullName>
    </submittedName>
</protein>
<reference evidence="2" key="1">
    <citation type="submission" date="2023-04" db="EMBL/GenBank/DDBJ databases">
        <authorList>
            <consortium name="ELIXIR-Norway"/>
        </authorList>
    </citation>
    <scope>NUCLEOTIDE SEQUENCE [LARGE SCALE GENOMIC DNA]</scope>
</reference>